<dbReference type="PROSITE" id="PS00108">
    <property type="entry name" value="PROTEIN_KINASE_ST"/>
    <property type="match status" value="1"/>
</dbReference>
<evidence type="ECO:0000256" key="7">
    <source>
        <dbReference type="PROSITE-ProRule" id="PRU10141"/>
    </source>
</evidence>
<dbReference type="Gene3D" id="1.10.510.10">
    <property type="entry name" value="Transferase(Phosphotransferase) domain 1"/>
    <property type="match status" value="1"/>
</dbReference>
<evidence type="ECO:0000256" key="6">
    <source>
        <dbReference type="ARBA" id="ARBA00022840"/>
    </source>
</evidence>
<keyword evidence="9" id="KW-0812">Transmembrane</keyword>
<dbReference type="AlphaFoldDB" id="E3MRW6"/>
<dbReference type="PROSITE" id="PS50011">
    <property type="entry name" value="PROTEIN_KINASE_DOM"/>
    <property type="match status" value="1"/>
</dbReference>
<dbReference type="eggNOG" id="KOG0694">
    <property type="taxonomic scope" value="Eukaryota"/>
</dbReference>
<dbReference type="OrthoDB" id="68483at2759"/>
<keyword evidence="4 7" id="KW-0547">Nucleotide-binding</keyword>
<dbReference type="InterPro" id="IPR011009">
    <property type="entry name" value="Kinase-like_dom_sf"/>
</dbReference>
<protein>
    <recommendedName>
        <fullName evidence="10">Protein kinase domain-containing protein</fullName>
    </recommendedName>
</protein>
<feature type="binding site" evidence="7">
    <location>
        <position position="65"/>
    </location>
    <ligand>
        <name>ATP</name>
        <dbReference type="ChEBI" id="CHEBI:30616"/>
    </ligand>
</feature>
<keyword evidence="1 8" id="KW-0723">Serine/threonine-protein kinase</keyword>
<dbReference type="HOGENOM" id="CLU_000288_63_5_1"/>
<sequence>MSQGHHHHHAALEEIEVVPSDDFNHRDARTSSVQGHRLLKRLGSGGYASVYLSERVNNGELFAMKIMKKWKIIKYDAIDRTVDELKIHKQLDSPFVIKLIASFHTPTRVCMVLELAARRNLQEITDDRHALIYDFKIKCWLAEMVLGLEYLHYKRVMHRDIKRENMLLTCQGHIKISDFGLSKEGMDKDTFTNTKCGTVPCMCPEMLMRIPYTRSADIWGLGIIALELITGRSLFDSDNSQSIINKLTSMKSCNELEYPSNLTGVGLSFVRAILQFEPDRISLERIRGHPYLEEVPWTSILEFTPLDSSYKMPKKEYSHRPVILSKCPALEGDDPFEGFDYLSDWRASYGRFWLQYPHFRRTTFYETFSKMLLSTPCNFVTRFTIFTTMCPLFVVFLNSFNRLF</sequence>
<dbReference type="Gene3D" id="3.30.200.20">
    <property type="entry name" value="Phosphorylase Kinase, domain 1"/>
    <property type="match status" value="1"/>
</dbReference>
<evidence type="ECO:0000313" key="11">
    <source>
        <dbReference type="EMBL" id="EFP08032.1"/>
    </source>
</evidence>
<evidence type="ECO:0000256" key="8">
    <source>
        <dbReference type="RuleBase" id="RU000304"/>
    </source>
</evidence>
<dbReference type="InterPro" id="IPR008271">
    <property type="entry name" value="Ser/Thr_kinase_AS"/>
</dbReference>
<comment type="similarity">
    <text evidence="8">Belongs to the protein kinase superfamily.</text>
</comment>
<proteinExistence type="inferred from homology"/>
<dbReference type="EMBL" id="DS268470">
    <property type="protein sequence ID" value="EFP08032.1"/>
    <property type="molecule type" value="Genomic_DNA"/>
</dbReference>
<dbReference type="PANTHER" id="PTHR24351">
    <property type="entry name" value="RIBOSOMAL PROTEIN S6 KINASE"/>
    <property type="match status" value="1"/>
</dbReference>
<keyword evidence="3" id="KW-0808">Transferase</keyword>
<dbReference type="OMA" id="FIMENCV"/>
<dbReference type="GeneID" id="9799105"/>
<dbReference type="Proteomes" id="UP000008281">
    <property type="component" value="Unassembled WGS sequence"/>
</dbReference>
<evidence type="ECO:0000256" key="3">
    <source>
        <dbReference type="ARBA" id="ARBA00022679"/>
    </source>
</evidence>
<dbReference type="RefSeq" id="XP_003101151.2">
    <property type="nucleotide sequence ID" value="XM_003101103.2"/>
</dbReference>
<feature type="transmembrane region" description="Helical" evidence="9">
    <location>
        <begin position="379"/>
        <end position="400"/>
    </location>
</feature>
<dbReference type="PROSITE" id="PS00107">
    <property type="entry name" value="PROTEIN_KINASE_ATP"/>
    <property type="match status" value="1"/>
</dbReference>
<evidence type="ECO:0000256" key="2">
    <source>
        <dbReference type="ARBA" id="ARBA00022553"/>
    </source>
</evidence>
<accession>E3MRW6</accession>
<dbReference type="KEGG" id="crq:GCK72_025066"/>
<evidence type="ECO:0000256" key="4">
    <source>
        <dbReference type="ARBA" id="ARBA00022741"/>
    </source>
</evidence>
<dbReference type="SMART" id="SM00220">
    <property type="entry name" value="S_TKc"/>
    <property type="match status" value="1"/>
</dbReference>
<dbReference type="SUPFAM" id="SSF56112">
    <property type="entry name" value="Protein kinase-like (PK-like)"/>
    <property type="match status" value="1"/>
</dbReference>
<evidence type="ECO:0000256" key="9">
    <source>
        <dbReference type="SAM" id="Phobius"/>
    </source>
</evidence>
<dbReference type="InterPro" id="IPR000719">
    <property type="entry name" value="Prot_kinase_dom"/>
</dbReference>
<evidence type="ECO:0000256" key="1">
    <source>
        <dbReference type="ARBA" id="ARBA00022527"/>
    </source>
</evidence>
<keyword evidence="9" id="KW-0472">Membrane</keyword>
<gene>
    <name evidence="11" type="ORF">CRE_14826</name>
</gene>
<organism evidence="12">
    <name type="scientific">Caenorhabditis remanei</name>
    <name type="common">Caenorhabditis vulgaris</name>
    <dbReference type="NCBI Taxonomy" id="31234"/>
    <lineage>
        <taxon>Eukaryota</taxon>
        <taxon>Metazoa</taxon>
        <taxon>Ecdysozoa</taxon>
        <taxon>Nematoda</taxon>
        <taxon>Chromadorea</taxon>
        <taxon>Rhabditida</taxon>
        <taxon>Rhabditina</taxon>
        <taxon>Rhabditomorpha</taxon>
        <taxon>Rhabditoidea</taxon>
        <taxon>Rhabditidae</taxon>
        <taxon>Peloderinae</taxon>
        <taxon>Caenorhabditis</taxon>
    </lineage>
</organism>
<evidence type="ECO:0000313" key="12">
    <source>
        <dbReference type="Proteomes" id="UP000008281"/>
    </source>
</evidence>
<dbReference type="Pfam" id="PF00069">
    <property type="entry name" value="Pkinase"/>
    <property type="match status" value="1"/>
</dbReference>
<dbReference type="CTD" id="9799105"/>
<dbReference type="InParanoid" id="E3MRW6"/>
<keyword evidence="2" id="KW-0597">Phosphoprotein</keyword>
<dbReference type="STRING" id="31234.E3MRW6"/>
<name>E3MRW6_CAERE</name>
<feature type="domain" description="Protein kinase" evidence="10">
    <location>
        <begin position="36"/>
        <end position="292"/>
    </location>
</feature>
<keyword evidence="5" id="KW-0418">Kinase</keyword>
<keyword evidence="9" id="KW-1133">Transmembrane helix</keyword>
<dbReference type="InterPro" id="IPR017441">
    <property type="entry name" value="Protein_kinase_ATP_BS"/>
</dbReference>
<evidence type="ECO:0000256" key="5">
    <source>
        <dbReference type="ARBA" id="ARBA00022777"/>
    </source>
</evidence>
<keyword evidence="12" id="KW-1185">Reference proteome</keyword>
<dbReference type="GO" id="GO:0004674">
    <property type="term" value="F:protein serine/threonine kinase activity"/>
    <property type="evidence" value="ECO:0007669"/>
    <property type="project" value="UniProtKB-KW"/>
</dbReference>
<keyword evidence="6 7" id="KW-0067">ATP-binding</keyword>
<reference evidence="11" key="1">
    <citation type="submission" date="2007-07" db="EMBL/GenBank/DDBJ databases">
        <title>PCAP assembly of the Caenorhabditis remanei genome.</title>
        <authorList>
            <consortium name="The Caenorhabditis remanei Sequencing Consortium"/>
            <person name="Wilson R.K."/>
        </authorList>
    </citation>
    <scope>NUCLEOTIDE SEQUENCE [LARGE SCALE GENOMIC DNA]</scope>
    <source>
        <strain evidence="11">PB4641</strain>
    </source>
</reference>
<dbReference type="GO" id="GO:0005524">
    <property type="term" value="F:ATP binding"/>
    <property type="evidence" value="ECO:0007669"/>
    <property type="project" value="UniProtKB-UniRule"/>
</dbReference>
<evidence type="ECO:0000259" key="10">
    <source>
        <dbReference type="PROSITE" id="PS50011"/>
    </source>
</evidence>